<sequence length="97" mass="11308">MSSEQTESEKSVLLPNLLVDRVPYNWLSKSVSSQYEQGGGVSIGNMSMWLGEPGVEKEFEQLPRKEGRQGQPRERLQTNRRIFSKYFFKMYVSCVRR</sequence>
<protein>
    <submittedName>
        <fullName evidence="1">Bm8547</fullName>
    </submittedName>
</protein>
<name>A0A1I9FZZ3_BRUMA</name>
<evidence type="ECO:0000313" key="1">
    <source>
        <dbReference type="EMBL" id="CDP91437.1"/>
    </source>
</evidence>
<dbReference type="AlphaFoldDB" id="A0A1I9FZZ3"/>
<organism evidence="1">
    <name type="scientific">Brugia malayi</name>
    <name type="common">Filarial nematode worm</name>
    <dbReference type="NCBI Taxonomy" id="6279"/>
    <lineage>
        <taxon>Eukaryota</taxon>
        <taxon>Metazoa</taxon>
        <taxon>Ecdysozoa</taxon>
        <taxon>Nematoda</taxon>
        <taxon>Chromadorea</taxon>
        <taxon>Rhabditida</taxon>
        <taxon>Spirurina</taxon>
        <taxon>Spiruromorpha</taxon>
        <taxon>Filarioidea</taxon>
        <taxon>Onchocercidae</taxon>
        <taxon>Brugia</taxon>
    </lineage>
</organism>
<proteinExistence type="predicted"/>
<gene>
    <name evidence="1" type="primary">Bm8547</name>
    <name evidence="1" type="ORF">BM_Bm8547</name>
</gene>
<accession>A0A1I9FZZ3</accession>
<reference evidence="1" key="1">
    <citation type="journal article" date="2007" name="Science">
        <title>Draft genome of the filarial nematode parasite Brugia malayi.</title>
        <authorList>
            <person name="Ghedin E."/>
            <person name="Wang S."/>
            <person name="Spiro D."/>
            <person name="Caler E."/>
            <person name="Zhao Q."/>
            <person name="Crabtree J."/>
            <person name="Allen J.E."/>
            <person name="Delcher A.L."/>
            <person name="Guiliano D.B."/>
            <person name="Miranda-Saavedra D."/>
            <person name="Angiuoli S.V."/>
            <person name="Creasy T."/>
            <person name="Amedeo P."/>
            <person name="Haas B."/>
            <person name="El-Sayed N.M."/>
            <person name="Wortman J.R."/>
            <person name="Feldblyum T."/>
            <person name="Tallon L."/>
            <person name="Schatz M."/>
            <person name="Shumway M."/>
            <person name="Koo H."/>
            <person name="Salzberg S.L."/>
            <person name="Schobel S."/>
            <person name="Pertea M."/>
            <person name="Pop M."/>
            <person name="White O."/>
            <person name="Barton G.J."/>
            <person name="Carlow C.K."/>
            <person name="Crawford M.J."/>
            <person name="Daub J."/>
            <person name="Dimmic M.W."/>
            <person name="Estes C.F."/>
            <person name="Foster J.M."/>
            <person name="Ganatra M."/>
            <person name="Gregory W.F."/>
            <person name="Johnson N.M."/>
            <person name="Jin J."/>
            <person name="Komuniecki R."/>
            <person name="Korf I."/>
            <person name="Kumar S."/>
            <person name="Laney S."/>
            <person name="Li B.W."/>
            <person name="Li W."/>
            <person name="Lindblom T.H."/>
            <person name="Lustigman S."/>
            <person name="Ma D."/>
            <person name="Maina C.V."/>
            <person name="Martin D.M."/>
            <person name="McCarter J.P."/>
            <person name="McReynolds L."/>
            <person name="Mitreva M."/>
            <person name="Nutman T.B."/>
            <person name="Parkinson J."/>
            <person name="Peregrin-Alvarez J.M."/>
            <person name="Poole C."/>
            <person name="Ren Q."/>
            <person name="Saunders L."/>
            <person name="Sluder A.E."/>
            <person name="Smith K."/>
            <person name="Stanke M."/>
            <person name="Unnasch T.R."/>
            <person name="Ware J."/>
            <person name="Wei A.D."/>
            <person name="Weil G."/>
            <person name="Williams D.J."/>
            <person name="Zhang Y."/>
            <person name="Williams S.A."/>
            <person name="Fraser-Liggett C."/>
            <person name="Slatko B."/>
            <person name="Blaxter M.L."/>
            <person name="Scott A.L."/>
        </authorList>
    </citation>
    <scope>NUCLEOTIDE SEQUENCE</scope>
    <source>
        <strain evidence="1">FR3</strain>
    </source>
</reference>
<dbReference type="EMBL" id="LN856445">
    <property type="protein sequence ID" value="CDP91437.1"/>
    <property type="molecule type" value="Genomic_DNA"/>
</dbReference>
<reference evidence="1" key="2">
    <citation type="submission" date="2012-12" db="EMBL/GenBank/DDBJ databases">
        <authorList>
            <consortium name="WormBase Consortium"/>
            <person name="Ghedin E."/>
            <person name="Paulini M."/>
        </authorList>
    </citation>
    <scope>NUCLEOTIDE SEQUENCE</scope>
    <source>
        <strain evidence="1">FR3</strain>
    </source>
</reference>